<evidence type="ECO:0000313" key="4">
    <source>
        <dbReference type="EMBL" id="MBP1906893.1"/>
    </source>
</evidence>
<dbReference type="RefSeq" id="WP_210090482.1">
    <property type="nucleotide sequence ID" value="NZ_JAGGKG010000019.1"/>
</dbReference>
<dbReference type="Pfam" id="PF00440">
    <property type="entry name" value="TetR_N"/>
    <property type="match status" value="1"/>
</dbReference>
<reference evidence="4 5" key="1">
    <citation type="submission" date="2021-03" db="EMBL/GenBank/DDBJ databases">
        <title>Genomic Encyclopedia of Type Strains, Phase IV (KMG-IV): sequencing the most valuable type-strain genomes for metagenomic binning, comparative biology and taxonomic classification.</title>
        <authorList>
            <person name="Goeker M."/>
        </authorList>
    </citation>
    <scope>NUCLEOTIDE SEQUENCE [LARGE SCALE GENOMIC DNA]</scope>
    <source>
        <strain evidence="4 5">DSM 14349</strain>
    </source>
</reference>
<keyword evidence="5" id="KW-1185">Reference proteome</keyword>
<dbReference type="InterPro" id="IPR049149">
    <property type="entry name" value="TetR/AcrR_C"/>
</dbReference>
<protein>
    <submittedName>
        <fullName evidence="4">AcrR family transcriptional regulator</fullName>
    </submittedName>
</protein>
<dbReference type="PANTHER" id="PTHR43479:SF11">
    <property type="entry name" value="ACREF_ENVCD OPERON REPRESSOR-RELATED"/>
    <property type="match status" value="1"/>
</dbReference>
<feature type="domain" description="HTH tetR-type" evidence="3">
    <location>
        <begin position="8"/>
        <end position="68"/>
    </location>
</feature>
<dbReference type="InterPro" id="IPR050624">
    <property type="entry name" value="HTH-type_Tx_Regulator"/>
</dbReference>
<evidence type="ECO:0000313" key="5">
    <source>
        <dbReference type="Proteomes" id="UP001519272"/>
    </source>
</evidence>
<dbReference type="Proteomes" id="UP001519272">
    <property type="component" value="Unassembled WGS sequence"/>
</dbReference>
<sequence length="222" mass="25461">MARIKQPEQTLETILQIATKLFLEQGFEKTSMQHIIDEIGMSKGAIYHHFKSKEEILSVVMERQFNKTTQYMEQLIAQAAQLGGEHGYNAKDRLVYILDHLLANEEVHSYNHIFSTQIKNPQFVVTGIQRGIMVDAPVIAEIIAQGKQDGSLNTDYPLQCAEIFLLLVNIWINPMLFERSQADTYQRLKFLQHMMQSLGVDIVTNTLIEKIVNRHVEIGGYE</sequence>
<keyword evidence="1 2" id="KW-0238">DNA-binding</keyword>
<dbReference type="PANTHER" id="PTHR43479">
    <property type="entry name" value="ACREF/ENVCD OPERON REPRESSOR-RELATED"/>
    <property type="match status" value="1"/>
</dbReference>
<organism evidence="4 5">
    <name type="scientific">Paenibacillus turicensis</name>
    <dbReference type="NCBI Taxonomy" id="160487"/>
    <lineage>
        <taxon>Bacteria</taxon>
        <taxon>Bacillati</taxon>
        <taxon>Bacillota</taxon>
        <taxon>Bacilli</taxon>
        <taxon>Bacillales</taxon>
        <taxon>Paenibacillaceae</taxon>
        <taxon>Paenibacillus</taxon>
    </lineage>
</organism>
<evidence type="ECO:0000256" key="1">
    <source>
        <dbReference type="ARBA" id="ARBA00023125"/>
    </source>
</evidence>
<comment type="caution">
    <text evidence="4">The sequence shown here is derived from an EMBL/GenBank/DDBJ whole genome shotgun (WGS) entry which is preliminary data.</text>
</comment>
<dbReference type="PRINTS" id="PR00455">
    <property type="entry name" value="HTHTETR"/>
</dbReference>
<dbReference type="Gene3D" id="1.10.357.10">
    <property type="entry name" value="Tetracycline Repressor, domain 2"/>
    <property type="match status" value="1"/>
</dbReference>
<accession>A0ABS4FWD5</accession>
<proteinExistence type="predicted"/>
<dbReference type="EMBL" id="JAGGKG010000019">
    <property type="protein sequence ID" value="MBP1906893.1"/>
    <property type="molecule type" value="Genomic_DNA"/>
</dbReference>
<dbReference type="PROSITE" id="PS50977">
    <property type="entry name" value="HTH_TETR_2"/>
    <property type="match status" value="1"/>
</dbReference>
<evidence type="ECO:0000256" key="2">
    <source>
        <dbReference type="PROSITE-ProRule" id="PRU00335"/>
    </source>
</evidence>
<dbReference type="InterPro" id="IPR009057">
    <property type="entry name" value="Homeodomain-like_sf"/>
</dbReference>
<name>A0ABS4FWD5_9BACL</name>
<gene>
    <name evidence="4" type="ORF">J2Z32_003558</name>
</gene>
<dbReference type="Pfam" id="PF21303">
    <property type="entry name" value="TetR_C_39"/>
    <property type="match status" value="1"/>
</dbReference>
<feature type="DNA-binding region" description="H-T-H motif" evidence="2">
    <location>
        <begin position="31"/>
        <end position="50"/>
    </location>
</feature>
<dbReference type="InterPro" id="IPR001647">
    <property type="entry name" value="HTH_TetR"/>
</dbReference>
<evidence type="ECO:0000259" key="3">
    <source>
        <dbReference type="PROSITE" id="PS50977"/>
    </source>
</evidence>
<dbReference type="SUPFAM" id="SSF46689">
    <property type="entry name" value="Homeodomain-like"/>
    <property type="match status" value="1"/>
</dbReference>